<evidence type="ECO:0000256" key="7">
    <source>
        <dbReference type="ARBA" id="ARBA00023136"/>
    </source>
</evidence>
<dbReference type="EMBL" id="AGJK01000064">
    <property type="protein sequence ID" value="EHP92392.1"/>
    <property type="molecule type" value="Genomic_DNA"/>
</dbReference>
<sequence length="1826" mass="182815">MILGDFGSISYDAAGLLAQILSTDTALGGNDTITAGDGSDTILGGFGADTITAGDGAKTVLGDSGQLDYAAGVLTLAQSLTPALGAADTIKLGNGRKLVIGGAGSDLVDGGSGDAIVIGDAGLVRLANGLPVHAETTDVAVSGDDTVTLGAGNGVVLGGSGADRLTLGTGQSVVLGDNGTVDFDEQARPVEITSTAPEVGSRDVIVVGDGGSVVIGGVGADTISTGSGADVILGDNGAVTLSAFIPVFVRTTNAALGDADEIRAGEGDNVVLGGVGGDTIVTGAGRDTVFGDAGQVRFDAKGLVERAESLDTAIGGDDTIEAGAGDNLVIAGVGADRVTTLGGNDAVLGDNGAAVFAGGMRVSLASTAPTDGGKDTLLLGDGDNLALGGADADTITTGKGADVILGDFGSISYDAAGLLTQVLSTDTGLGGDDTIEAGAGDNLVLGGFGADTITTEIGADVILGDSGEVLYAGGRLVQARSLDAGIGGRDAIKAGEGANIVIGGMDADVIETGSGRDVILGDSGLVRRDADGLAQAVSTDTALGGDDAIRAGAGDNLVLGGFGSDTIDTGAGADIVLGDSGDARFELGVIASVTTLDALNGAGDTIRAGEGDNLVFGGLGGDAITTGTGNDILVGDQGRAGFSGGILVVLETIDPSAGGDDQIVAGNGDNLVLGGVGADRIITGMGADMILGDNGRADLALVAGRAVIRRVASTDPLAGGDDRIEAGDGNDFVAGGTGADVILGGGGHDVLFGDHMLYDRALPVNQRAVSIFTAATDGGGNDSIEGGAGDDFLYGQQGDDWLSGGAGDDDITGGHNVLGGADGDDLINGGVGADVILGDNGVITRNVLVDDVKSVTWQRNPGAFADTVMRDMLRFDLIDFVGGNDAIAGGAGDDRIFGQMGDDLIYGEEGSDEIVGGLGRDRIDGGTDVDYLLGDEGRIVRAFTGDGAAVLNSDGTWHRDVVLEEIGTVTAAIAIDAQSAAARTADLAEKLAQADLVLAVGARDGSGTRLTTAGGAWATSALTVSLARAEDDIIAGGDGNDVLFGQRGNDKLIGDAGDDLIYGDRASNLSETASDRPTIVNAIRLIGAAAETGLVLPLGGEVVVPALNLVPGVFGAGAPRIEVYPSMAGVVSDIAGSDPIRRSDGATLTVTASLVPSLYGTNNVLAGNDVIDGGAGNDTIYGDSSETYTLDVTAYAALNGQIDKVSASASDLLGVFATLSRGVDLLQGGPSRTIAYGNDHIIGGEGDDFIVGDAARTIVQGSGPLRSLSVEAALALSDALSDMRSVITDLAMTGRVAQAAVTAKLESMAQRPLNEILAYGLPEGMGSNHVVSIGNDIIEGGAGDDLAVGDTLVLFQPGVARGLAVHDPATASQAAQVEAAVFTRAAERFSAMQQHLAVDYPVDLKSVALHWIVTIASRGDSFLTGNDRIDGGDGNDLLIGDTGFIQLPAANAAQSQRATAATLAEDRAQVEARVLGAGAPGLEGDLDAWNRSAWDALAGSVVSWRNPLYGGLAWRSPFGFGGQQNLTAAYRGWIGAPRDARFDLQSVLFDIRFILGVPDAAPPASGVYAGAIKAGEDIIAGGAGNNRIFGAKATLVPTVDADGRMVGPNAFTVLLPTNLGMLQGSFTPMMFPNSIGVINTAGVGTQFVNFHYGVAVAGKWGASSLATYMQTYGASAANPFGPNAAAPQYGVPQGSQTGADQVSEGDSGIKVIGFHKKRAIWSFDAGVTLPSFSATAANTLTPTSVAGRPATIEAIAHKPRLANEVIRSIEGGDIVLRGASRPASNPSKYDTWFFDEAKGSLVEQAKSEDDILFLAKRFGDPTLPMK</sequence>
<dbReference type="GO" id="GO:0016020">
    <property type="term" value="C:membrane"/>
    <property type="evidence" value="ECO:0007669"/>
    <property type="project" value="UniProtKB-SubCell"/>
</dbReference>
<keyword evidence="6" id="KW-0843">Virulence</keyword>
<name>H1KJC4_METEX</name>
<keyword evidence="4" id="KW-0800">Toxin</keyword>
<evidence type="ECO:0000256" key="5">
    <source>
        <dbReference type="ARBA" id="ARBA00022737"/>
    </source>
</evidence>
<keyword evidence="7" id="KW-0472">Membrane</keyword>
<dbReference type="SUPFAM" id="SSF51120">
    <property type="entry name" value="beta-Roll"/>
    <property type="match status" value="7"/>
</dbReference>
<gene>
    <name evidence="8" type="ORF">MetexDRAFT_2736</name>
</gene>
<organism evidence="8 9">
    <name type="scientific">Methylorubrum extorquens DSM 13060</name>
    <dbReference type="NCBI Taxonomy" id="882800"/>
    <lineage>
        <taxon>Bacteria</taxon>
        <taxon>Pseudomonadati</taxon>
        <taxon>Pseudomonadota</taxon>
        <taxon>Alphaproteobacteria</taxon>
        <taxon>Hyphomicrobiales</taxon>
        <taxon>Methylobacteriaceae</taxon>
        <taxon>Methylorubrum</taxon>
    </lineage>
</organism>
<proteinExistence type="predicted"/>
<dbReference type="InterPro" id="IPR003995">
    <property type="entry name" value="RTX_toxin_determinant-A"/>
</dbReference>
<dbReference type="PROSITE" id="PS00330">
    <property type="entry name" value="HEMOLYSIN_CALCIUM"/>
    <property type="match status" value="3"/>
</dbReference>
<dbReference type="PATRIC" id="fig|882800.3.peg.2689"/>
<keyword evidence="5" id="KW-0677">Repeat</keyword>
<dbReference type="Gene3D" id="2.150.10.10">
    <property type="entry name" value="Serralysin-like metalloprotease, C-terminal"/>
    <property type="match status" value="6"/>
</dbReference>
<evidence type="ECO:0000256" key="2">
    <source>
        <dbReference type="ARBA" id="ARBA00004613"/>
    </source>
</evidence>
<evidence type="ECO:0000256" key="6">
    <source>
        <dbReference type="ARBA" id="ARBA00023026"/>
    </source>
</evidence>
<evidence type="ECO:0000256" key="3">
    <source>
        <dbReference type="ARBA" id="ARBA00022525"/>
    </source>
</evidence>
<dbReference type="GO" id="GO:0005576">
    <property type="term" value="C:extracellular region"/>
    <property type="evidence" value="ECO:0007669"/>
    <property type="project" value="UniProtKB-SubCell"/>
</dbReference>
<dbReference type="InterPro" id="IPR018511">
    <property type="entry name" value="Hemolysin-typ_Ca-bd_CS"/>
</dbReference>
<evidence type="ECO:0000313" key="8">
    <source>
        <dbReference type="EMBL" id="EHP92392.1"/>
    </source>
</evidence>
<dbReference type="PANTHER" id="PTHR38340:SF1">
    <property type="entry name" value="S-LAYER PROTEIN"/>
    <property type="match status" value="1"/>
</dbReference>
<protein>
    <submittedName>
        <fullName evidence="8">Hemolysin-type calcium-binding region</fullName>
    </submittedName>
</protein>
<dbReference type="PANTHER" id="PTHR38340">
    <property type="entry name" value="S-LAYER PROTEIN"/>
    <property type="match status" value="1"/>
</dbReference>
<dbReference type="GO" id="GO:0090729">
    <property type="term" value="F:toxin activity"/>
    <property type="evidence" value="ECO:0007669"/>
    <property type="project" value="UniProtKB-KW"/>
</dbReference>
<dbReference type="PRINTS" id="PR00313">
    <property type="entry name" value="CABNDNGRPT"/>
</dbReference>
<evidence type="ECO:0000313" key="9">
    <source>
        <dbReference type="Proteomes" id="UP000004382"/>
    </source>
</evidence>
<accession>H1KJC4</accession>
<comment type="subcellular location">
    <subcellularLocation>
        <location evidence="1">Membrane</location>
    </subcellularLocation>
    <subcellularLocation>
        <location evidence="2">Secreted</location>
    </subcellularLocation>
</comment>
<dbReference type="InterPro" id="IPR001343">
    <property type="entry name" value="Hemolysn_Ca-bd"/>
</dbReference>
<dbReference type="PRINTS" id="PR01488">
    <property type="entry name" value="RTXTOXINA"/>
</dbReference>
<dbReference type="Pfam" id="PF00353">
    <property type="entry name" value="HemolysinCabind"/>
    <property type="match status" value="22"/>
</dbReference>
<dbReference type="GO" id="GO:0005509">
    <property type="term" value="F:calcium ion binding"/>
    <property type="evidence" value="ECO:0007669"/>
    <property type="project" value="InterPro"/>
</dbReference>
<comment type="caution">
    <text evidence="8">The sequence shown here is derived from an EMBL/GenBank/DDBJ whole genome shotgun (WGS) entry which is preliminary data.</text>
</comment>
<dbReference type="InterPro" id="IPR050557">
    <property type="entry name" value="RTX_toxin/Mannuronan_C5-epim"/>
</dbReference>
<dbReference type="Proteomes" id="UP000004382">
    <property type="component" value="Unassembled WGS sequence"/>
</dbReference>
<evidence type="ECO:0000256" key="1">
    <source>
        <dbReference type="ARBA" id="ARBA00004370"/>
    </source>
</evidence>
<dbReference type="InterPro" id="IPR011049">
    <property type="entry name" value="Serralysin-like_metalloprot_C"/>
</dbReference>
<evidence type="ECO:0000256" key="4">
    <source>
        <dbReference type="ARBA" id="ARBA00022656"/>
    </source>
</evidence>
<keyword evidence="3" id="KW-0964">Secreted</keyword>
<reference evidence="8 9" key="1">
    <citation type="submission" date="2011-09" db="EMBL/GenBank/DDBJ databases">
        <title>The draft genome of Methylobacterium extorquens DSM 13060.</title>
        <authorList>
            <consortium name="US DOE Joint Genome Institute (JGI-PGF)"/>
            <person name="Lucas S."/>
            <person name="Han J."/>
            <person name="Lapidus A."/>
            <person name="Cheng J.-F."/>
            <person name="Goodwin L."/>
            <person name="Pitluck S."/>
            <person name="Peters L."/>
            <person name="Land M.L."/>
            <person name="Hauser L."/>
            <person name="Koskimaki J."/>
            <person name="Halonen O."/>
            <person name="Pirttila A."/>
            <person name="Frank C."/>
            <person name="Woyke T.J."/>
        </authorList>
    </citation>
    <scope>NUCLEOTIDE SEQUENCE [LARGE SCALE GENOMIC DNA]</scope>
    <source>
        <strain evidence="8 9">DSM 13060</strain>
    </source>
</reference>